<dbReference type="AlphaFoldDB" id="A0A087Y1M6"/>
<evidence type="ECO:0000313" key="4">
    <source>
        <dbReference type="Proteomes" id="UP000028760"/>
    </source>
</evidence>
<dbReference type="Pfam" id="PF15029">
    <property type="entry name" value="TMEM174"/>
    <property type="match status" value="1"/>
</dbReference>
<proteinExistence type="predicted"/>
<dbReference type="GeneID" id="103135883"/>
<dbReference type="Proteomes" id="UP000028760">
    <property type="component" value="Unassembled WGS sequence"/>
</dbReference>
<reference evidence="4" key="1">
    <citation type="submission" date="2013-10" db="EMBL/GenBank/DDBJ databases">
        <authorList>
            <person name="Schartl M."/>
            <person name="Warren W."/>
        </authorList>
    </citation>
    <scope>NUCLEOTIDE SEQUENCE [LARGE SCALE GENOMIC DNA]</scope>
    <source>
        <strain evidence="4">female</strain>
    </source>
</reference>
<dbReference type="OrthoDB" id="9931655at2759"/>
<evidence type="ECO:0000256" key="1">
    <source>
        <dbReference type="SAM" id="MobiDB-lite"/>
    </source>
</evidence>
<feature type="compositionally biased region" description="Basic and acidic residues" evidence="1">
    <location>
        <begin position="193"/>
        <end position="202"/>
    </location>
</feature>
<dbReference type="GeneTree" id="ENSGT00390000004161"/>
<dbReference type="STRING" id="48698.ENSPFOP00000011929"/>
<protein>
    <submittedName>
        <fullName evidence="3">Transmembrane protein 174</fullName>
    </submittedName>
</protein>
<name>A0A087Y1M6_POEFO</name>
<keyword evidence="4" id="KW-1185">Reference proteome</keyword>
<feature type="region of interest" description="Disordered" evidence="1">
    <location>
        <begin position="184"/>
        <end position="228"/>
    </location>
</feature>
<sequence>MLGQRHVGTDIPVSPPHLSDGLMDGETTRAALLLSGVFLAMVGVTFTAMGWHHYQALLGFQWTQLLGPILISVGGAFMLTSVCRFHSVSCWPRRRQDEEIYVVPVREQNSRGRPVVVRNINQPVMLRGTATMLCIPPAYDFVTQEARPQGDPRPGSSVSGGNADLLPSYESLYCLDNACTPHSAEAGHGSRALKTENERGLQEGDGSTCSKPPAYEDIHPSPPKHDSA</sequence>
<dbReference type="eggNOG" id="ENOG502RZ98">
    <property type="taxonomic scope" value="Eukaryota"/>
</dbReference>
<dbReference type="PANTHER" id="PTHR31020:SF1">
    <property type="entry name" value="TRANSMEMBRANE PROTEIN 174"/>
    <property type="match status" value="1"/>
</dbReference>
<dbReference type="KEGG" id="pfor:103135883"/>
<feature type="compositionally biased region" description="Basic and acidic residues" evidence="1">
    <location>
        <begin position="214"/>
        <end position="228"/>
    </location>
</feature>
<keyword evidence="2" id="KW-0472">Membrane</keyword>
<evidence type="ECO:0000256" key="2">
    <source>
        <dbReference type="SAM" id="Phobius"/>
    </source>
</evidence>
<feature type="transmembrane region" description="Helical" evidence="2">
    <location>
        <begin position="31"/>
        <end position="53"/>
    </location>
</feature>
<dbReference type="OMA" id="YYTIYPP"/>
<dbReference type="RefSeq" id="XP_007548924.2">
    <property type="nucleotide sequence ID" value="XM_007548862.2"/>
</dbReference>
<organism evidence="3 4">
    <name type="scientific">Poecilia formosa</name>
    <name type="common">Amazon molly</name>
    <name type="synonym">Limia formosa</name>
    <dbReference type="NCBI Taxonomy" id="48698"/>
    <lineage>
        <taxon>Eukaryota</taxon>
        <taxon>Metazoa</taxon>
        <taxon>Chordata</taxon>
        <taxon>Craniata</taxon>
        <taxon>Vertebrata</taxon>
        <taxon>Euteleostomi</taxon>
        <taxon>Actinopterygii</taxon>
        <taxon>Neopterygii</taxon>
        <taxon>Teleostei</taxon>
        <taxon>Neoteleostei</taxon>
        <taxon>Acanthomorphata</taxon>
        <taxon>Ovalentaria</taxon>
        <taxon>Atherinomorphae</taxon>
        <taxon>Cyprinodontiformes</taxon>
        <taxon>Poeciliidae</taxon>
        <taxon>Poeciliinae</taxon>
        <taxon>Poecilia</taxon>
    </lineage>
</organism>
<keyword evidence="2" id="KW-1133">Transmembrane helix</keyword>
<feature type="transmembrane region" description="Helical" evidence="2">
    <location>
        <begin position="65"/>
        <end position="85"/>
    </location>
</feature>
<dbReference type="Ensembl" id="ENSPFOT00000011946.2">
    <property type="protein sequence ID" value="ENSPFOP00000011929.2"/>
    <property type="gene ID" value="ENSPFOG00000011952.2"/>
</dbReference>
<dbReference type="InterPro" id="IPR027835">
    <property type="entry name" value="TMEM174"/>
</dbReference>
<reference evidence="3" key="2">
    <citation type="submission" date="2025-08" db="UniProtKB">
        <authorList>
            <consortium name="Ensembl"/>
        </authorList>
    </citation>
    <scope>IDENTIFICATION</scope>
</reference>
<accession>A0A087Y1M6</accession>
<dbReference type="PANTHER" id="PTHR31020">
    <property type="entry name" value="TRANSMEMBRANE PROTEIN 174"/>
    <property type="match status" value="1"/>
</dbReference>
<dbReference type="CTD" id="134288"/>
<reference evidence="3" key="3">
    <citation type="submission" date="2025-09" db="UniProtKB">
        <authorList>
            <consortium name="Ensembl"/>
        </authorList>
    </citation>
    <scope>IDENTIFICATION</scope>
</reference>
<dbReference type="EMBL" id="AYCK01003214">
    <property type="status" value="NOT_ANNOTATED_CDS"/>
    <property type="molecule type" value="Genomic_DNA"/>
</dbReference>
<evidence type="ECO:0000313" key="3">
    <source>
        <dbReference type="Ensembl" id="ENSPFOP00000011929.2"/>
    </source>
</evidence>
<keyword evidence="2" id="KW-0812">Transmembrane</keyword>